<evidence type="ECO:0000256" key="9">
    <source>
        <dbReference type="HAMAP-Rule" id="MF_00911"/>
    </source>
</evidence>
<dbReference type="InterPro" id="IPR013685">
    <property type="entry name" value="POTRA_FtsQ_type"/>
</dbReference>
<evidence type="ECO:0000313" key="12">
    <source>
        <dbReference type="Proteomes" id="UP000256900"/>
    </source>
</evidence>
<reference evidence="11 12" key="1">
    <citation type="submission" date="2018-08" db="EMBL/GenBank/DDBJ databases">
        <title>Genomic Encyclopedia of Type Strains, Phase IV (KMG-IV): sequencing the most valuable type-strain genomes for metagenomic binning, comparative biology and taxonomic classification.</title>
        <authorList>
            <person name="Goeker M."/>
        </authorList>
    </citation>
    <scope>NUCLEOTIDE SEQUENCE [LARGE SCALE GENOMIC DNA]</scope>
    <source>
        <strain evidence="11 12">BW863</strain>
    </source>
</reference>
<dbReference type="InterPro" id="IPR005548">
    <property type="entry name" value="Cell_div_FtsQ/DivIB_C"/>
</dbReference>
<evidence type="ECO:0000256" key="6">
    <source>
        <dbReference type="ARBA" id="ARBA00022989"/>
    </source>
</evidence>
<evidence type="ECO:0000256" key="8">
    <source>
        <dbReference type="ARBA" id="ARBA00023306"/>
    </source>
</evidence>
<keyword evidence="8 9" id="KW-0131">Cell cycle</keyword>
<evidence type="ECO:0000313" key="11">
    <source>
        <dbReference type="EMBL" id="REF86078.1"/>
    </source>
</evidence>
<dbReference type="Pfam" id="PF03799">
    <property type="entry name" value="FtsQ_DivIB_C"/>
    <property type="match status" value="1"/>
</dbReference>
<sequence>MDGGRRLLRPVKEAFDGFQNQAPVYAGIAQIAPAPAFLADYGRRGSVRRATTPGDRLSRIFAAQGVGLFAAAALFAGVGLYGSWLGGEYSAFVAVEGSVPDYFARVAGVGIRTVTISGAHALTQQEIIAVTGIGPKNSLPFLDVQKVRARLKALPLVKDASISKLYPGRVVIDIEERKPFALWQRDGVVKIVAVDGTPIDTYADQRFAALPLVVGTGANAQLGEYTALLDAAGDLRPRIKAGILVAQRRWTLQMDNQVEVALPEVDAAAALARLAQFQREDHVIDKDILSIDLRVPGRMFVRLTENAAAARAAALAPKSKTKGART</sequence>
<comment type="subcellular location">
    <subcellularLocation>
        <location evidence="9">Cell inner membrane</location>
        <topology evidence="9">Single-pass type II membrane protein</topology>
    </subcellularLocation>
    <subcellularLocation>
        <location evidence="1">Membrane</location>
    </subcellularLocation>
    <text evidence="9">Localizes to the division septum.</text>
</comment>
<keyword evidence="2 9" id="KW-1003">Cell membrane</keyword>
<comment type="function">
    <text evidence="9">Essential cell division protein.</text>
</comment>
<protein>
    <recommendedName>
        <fullName evidence="9">Cell division protein FtsQ</fullName>
    </recommendedName>
</protein>
<evidence type="ECO:0000259" key="10">
    <source>
        <dbReference type="PROSITE" id="PS51779"/>
    </source>
</evidence>
<dbReference type="HAMAP" id="MF_00911">
    <property type="entry name" value="FtsQ_subfam"/>
    <property type="match status" value="1"/>
</dbReference>
<dbReference type="RefSeq" id="WP_115836659.1">
    <property type="nucleotide sequence ID" value="NZ_CP025086.1"/>
</dbReference>
<comment type="caution">
    <text evidence="11">The sequence shown here is derived from an EMBL/GenBank/DDBJ whole genome shotgun (WGS) entry which is preliminary data.</text>
</comment>
<evidence type="ECO:0000256" key="3">
    <source>
        <dbReference type="ARBA" id="ARBA00022519"/>
    </source>
</evidence>
<organism evidence="11 12">
    <name type="scientific">Methylovirgula ligni</name>
    <dbReference type="NCBI Taxonomy" id="569860"/>
    <lineage>
        <taxon>Bacteria</taxon>
        <taxon>Pseudomonadati</taxon>
        <taxon>Pseudomonadota</taxon>
        <taxon>Alphaproteobacteria</taxon>
        <taxon>Hyphomicrobiales</taxon>
        <taxon>Beijerinckiaceae</taxon>
        <taxon>Methylovirgula</taxon>
    </lineage>
</organism>
<dbReference type="OrthoDB" id="9783091at2"/>
<dbReference type="Gene3D" id="3.40.50.11690">
    <property type="entry name" value="Cell division protein FtsQ/DivIB"/>
    <property type="match status" value="1"/>
</dbReference>
<dbReference type="PROSITE" id="PS51779">
    <property type="entry name" value="POTRA"/>
    <property type="match status" value="1"/>
</dbReference>
<dbReference type="Proteomes" id="UP000256900">
    <property type="component" value="Unassembled WGS sequence"/>
</dbReference>
<feature type="domain" description="POTRA" evidence="10">
    <location>
        <begin position="109"/>
        <end position="177"/>
    </location>
</feature>
<proteinExistence type="inferred from homology"/>
<keyword evidence="5 9" id="KW-0812">Transmembrane</keyword>
<keyword evidence="4 9" id="KW-0132">Cell division</keyword>
<keyword evidence="12" id="KW-1185">Reference proteome</keyword>
<evidence type="ECO:0000256" key="2">
    <source>
        <dbReference type="ARBA" id="ARBA00022475"/>
    </source>
</evidence>
<evidence type="ECO:0000256" key="4">
    <source>
        <dbReference type="ARBA" id="ARBA00022618"/>
    </source>
</evidence>
<dbReference type="GO" id="GO:0043093">
    <property type="term" value="P:FtsZ-dependent cytokinesis"/>
    <property type="evidence" value="ECO:0007669"/>
    <property type="project" value="UniProtKB-UniRule"/>
</dbReference>
<keyword evidence="6 9" id="KW-1133">Transmembrane helix</keyword>
<dbReference type="Pfam" id="PF08478">
    <property type="entry name" value="POTRA_1"/>
    <property type="match status" value="1"/>
</dbReference>
<comment type="similarity">
    <text evidence="9">Belongs to the FtsQ/DivIB family. FtsQ subfamily.</text>
</comment>
<evidence type="ECO:0000256" key="1">
    <source>
        <dbReference type="ARBA" id="ARBA00004370"/>
    </source>
</evidence>
<dbReference type="GO" id="GO:0090529">
    <property type="term" value="P:cell septum assembly"/>
    <property type="evidence" value="ECO:0007669"/>
    <property type="project" value="InterPro"/>
</dbReference>
<dbReference type="GO" id="GO:0032153">
    <property type="term" value="C:cell division site"/>
    <property type="evidence" value="ECO:0007669"/>
    <property type="project" value="UniProtKB-UniRule"/>
</dbReference>
<name>A0A3D9YV71_9HYPH</name>
<dbReference type="InterPro" id="IPR045335">
    <property type="entry name" value="FtsQ_C_sf"/>
</dbReference>
<dbReference type="PANTHER" id="PTHR35851">
    <property type="entry name" value="CELL DIVISION PROTEIN FTSQ"/>
    <property type="match status" value="1"/>
</dbReference>
<dbReference type="InterPro" id="IPR034746">
    <property type="entry name" value="POTRA"/>
</dbReference>
<dbReference type="PANTHER" id="PTHR35851:SF1">
    <property type="entry name" value="CELL DIVISION PROTEIN FTSQ"/>
    <property type="match status" value="1"/>
</dbReference>
<dbReference type="Gene3D" id="3.10.20.310">
    <property type="entry name" value="membrane protein fhac"/>
    <property type="match status" value="1"/>
</dbReference>
<keyword evidence="7 9" id="KW-0472">Membrane</keyword>
<gene>
    <name evidence="9" type="primary">ftsQ</name>
    <name evidence="11" type="ORF">DES32_2123</name>
</gene>
<evidence type="ECO:0000256" key="7">
    <source>
        <dbReference type="ARBA" id="ARBA00023136"/>
    </source>
</evidence>
<dbReference type="InterPro" id="IPR026579">
    <property type="entry name" value="FtsQ"/>
</dbReference>
<accession>A0A3D9YV71</accession>
<dbReference type="EMBL" id="QUMO01000003">
    <property type="protein sequence ID" value="REF86078.1"/>
    <property type="molecule type" value="Genomic_DNA"/>
</dbReference>
<keyword evidence="3 9" id="KW-0997">Cell inner membrane</keyword>
<dbReference type="AlphaFoldDB" id="A0A3D9YV71"/>
<feature type="transmembrane region" description="Helical" evidence="9">
    <location>
        <begin position="60"/>
        <end position="84"/>
    </location>
</feature>
<dbReference type="GO" id="GO:0005886">
    <property type="term" value="C:plasma membrane"/>
    <property type="evidence" value="ECO:0007669"/>
    <property type="project" value="UniProtKB-SubCell"/>
</dbReference>
<evidence type="ECO:0000256" key="5">
    <source>
        <dbReference type="ARBA" id="ARBA00022692"/>
    </source>
</evidence>